<feature type="domain" description="HTH lysR-type" evidence="5">
    <location>
        <begin position="22"/>
        <end position="79"/>
    </location>
</feature>
<dbReference type="PANTHER" id="PTHR30346:SF30">
    <property type="entry name" value="SMALL NEUTRAL PROTEASE REGULATORY PROTEIN"/>
    <property type="match status" value="1"/>
</dbReference>
<dbReference type="GO" id="GO:0003700">
    <property type="term" value="F:DNA-binding transcription factor activity"/>
    <property type="evidence" value="ECO:0007669"/>
    <property type="project" value="InterPro"/>
</dbReference>
<reference evidence="7" key="1">
    <citation type="submission" date="2016-10" db="EMBL/GenBank/DDBJ databases">
        <authorList>
            <person name="Varghese N."/>
            <person name="Submissions S."/>
        </authorList>
    </citation>
    <scope>NUCLEOTIDE SEQUENCE [LARGE SCALE GENOMIC DNA]</scope>
    <source>
        <strain evidence="7">DSM 44544</strain>
    </source>
</reference>
<dbReference type="STRING" id="208445.SAMN04489727_5070"/>
<dbReference type="Proteomes" id="UP000199622">
    <property type="component" value="Unassembled WGS sequence"/>
</dbReference>
<dbReference type="SUPFAM" id="SSF53850">
    <property type="entry name" value="Periplasmic binding protein-like II"/>
    <property type="match status" value="1"/>
</dbReference>
<dbReference type="PANTHER" id="PTHR30346">
    <property type="entry name" value="TRANSCRIPTIONAL DUAL REGULATOR HCAR-RELATED"/>
    <property type="match status" value="1"/>
</dbReference>
<evidence type="ECO:0000259" key="5">
    <source>
        <dbReference type="PROSITE" id="PS50931"/>
    </source>
</evidence>
<dbReference type="FunFam" id="1.10.10.10:FF:000001">
    <property type="entry name" value="LysR family transcriptional regulator"/>
    <property type="match status" value="1"/>
</dbReference>
<proteinExistence type="inferred from homology"/>
<dbReference type="CDD" id="cd08414">
    <property type="entry name" value="PBP2_LTTR_aromatics_like"/>
    <property type="match status" value="1"/>
</dbReference>
<evidence type="ECO:0000256" key="4">
    <source>
        <dbReference type="ARBA" id="ARBA00023163"/>
    </source>
</evidence>
<dbReference type="InterPro" id="IPR000847">
    <property type="entry name" value="LysR_HTH_N"/>
</dbReference>
<organism evidence="6 7">
    <name type="scientific">Amycolatopsis tolypomycina</name>
    <dbReference type="NCBI Taxonomy" id="208445"/>
    <lineage>
        <taxon>Bacteria</taxon>
        <taxon>Bacillati</taxon>
        <taxon>Actinomycetota</taxon>
        <taxon>Actinomycetes</taxon>
        <taxon>Pseudonocardiales</taxon>
        <taxon>Pseudonocardiaceae</taxon>
        <taxon>Amycolatopsis</taxon>
    </lineage>
</organism>
<dbReference type="AlphaFoldDB" id="A0A1H4VBP4"/>
<dbReference type="PRINTS" id="PR00039">
    <property type="entry name" value="HTHLYSR"/>
</dbReference>
<sequence length="319" mass="34094">MDHDRAANTDVLPRLQSEPVTPELRQLRSFVAVAEATSFTRAAAGLHLAQQSLSQQITVLERGLGVRLFDRDARGARLTAVGRLFLPEARAVLARADEAVATLGRAARGELGEVRLVFLATTANYLLPPVVRAVRERFPELAVTTAEASIAELVDGLREDRFDLAFTRPPLVAGLVSRTLLTEPVCAVLPAEHPLAGRPSLKLADLAGEPWVLTPRAGWEPWHRSYDADFAAAGFTPRVVQRAATVQGLLGLVAAGVGVTRLTRSSHSLRRTGVAFVPLDGDVARTELVWRPGNDNPAVPAIAELAAELAAATDLTQAG</sequence>
<keyword evidence="4" id="KW-0804">Transcription</keyword>
<dbReference type="Gene3D" id="3.40.190.10">
    <property type="entry name" value="Periplasmic binding protein-like II"/>
    <property type="match status" value="2"/>
</dbReference>
<comment type="similarity">
    <text evidence="1">Belongs to the LysR transcriptional regulatory family.</text>
</comment>
<dbReference type="SUPFAM" id="SSF46785">
    <property type="entry name" value="Winged helix' DNA-binding domain"/>
    <property type="match status" value="1"/>
</dbReference>
<dbReference type="Pfam" id="PF03466">
    <property type="entry name" value="LysR_substrate"/>
    <property type="match status" value="1"/>
</dbReference>
<protein>
    <submittedName>
        <fullName evidence="6">DNA-binding transcriptional regulator, LysR family</fullName>
    </submittedName>
</protein>
<dbReference type="GO" id="GO:0032993">
    <property type="term" value="C:protein-DNA complex"/>
    <property type="evidence" value="ECO:0007669"/>
    <property type="project" value="TreeGrafter"/>
</dbReference>
<evidence type="ECO:0000313" key="7">
    <source>
        <dbReference type="Proteomes" id="UP000199622"/>
    </source>
</evidence>
<name>A0A1H4VBP4_9PSEU</name>
<dbReference type="PROSITE" id="PS50931">
    <property type="entry name" value="HTH_LYSR"/>
    <property type="match status" value="1"/>
</dbReference>
<accession>A0A1H4VBP4</accession>
<keyword evidence="2" id="KW-0805">Transcription regulation</keyword>
<keyword evidence="3 6" id="KW-0238">DNA-binding</keyword>
<evidence type="ECO:0000256" key="2">
    <source>
        <dbReference type="ARBA" id="ARBA00023015"/>
    </source>
</evidence>
<evidence type="ECO:0000256" key="3">
    <source>
        <dbReference type="ARBA" id="ARBA00023125"/>
    </source>
</evidence>
<evidence type="ECO:0000313" key="6">
    <source>
        <dbReference type="EMBL" id="SEC78345.1"/>
    </source>
</evidence>
<dbReference type="EMBL" id="FNSO01000004">
    <property type="protein sequence ID" value="SEC78345.1"/>
    <property type="molecule type" value="Genomic_DNA"/>
</dbReference>
<dbReference type="GO" id="GO:0003677">
    <property type="term" value="F:DNA binding"/>
    <property type="evidence" value="ECO:0007669"/>
    <property type="project" value="UniProtKB-KW"/>
</dbReference>
<dbReference type="Pfam" id="PF00126">
    <property type="entry name" value="HTH_1"/>
    <property type="match status" value="1"/>
</dbReference>
<dbReference type="InterPro" id="IPR005119">
    <property type="entry name" value="LysR_subst-bd"/>
</dbReference>
<dbReference type="Gene3D" id="1.10.10.10">
    <property type="entry name" value="Winged helix-like DNA-binding domain superfamily/Winged helix DNA-binding domain"/>
    <property type="match status" value="1"/>
</dbReference>
<dbReference type="InterPro" id="IPR036390">
    <property type="entry name" value="WH_DNA-bd_sf"/>
</dbReference>
<keyword evidence="7" id="KW-1185">Reference proteome</keyword>
<gene>
    <name evidence="6" type="ORF">SAMN04489727_5070</name>
</gene>
<evidence type="ECO:0000256" key="1">
    <source>
        <dbReference type="ARBA" id="ARBA00009437"/>
    </source>
</evidence>
<dbReference type="InterPro" id="IPR036388">
    <property type="entry name" value="WH-like_DNA-bd_sf"/>
</dbReference>